<organism evidence="3 4">
    <name type="scientific">Pseudonocardia petroleophila</name>
    <dbReference type="NCBI Taxonomy" id="37331"/>
    <lineage>
        <taxon>Bacteria</taxon>
        <taxon>Bacillati</taxon>
        <taxon>Actinomycetota</taxon>
        <taxon>Actinomycetes</taxon>
        <taxon>Pseudonocardiales</taxon>
        <taxon>Pseudonocardiaceae</taxon>
        <taxon>Pseudonocardia</taxon>
    </lineage>
</organism>
<keyword evidence="1" id="KW-0812">Transmembrane</keyword>
<feature type="transmembrane region" description="Helical" evidence="1">
    <location>
        <begin position="15"/>
        <end position="33"/>
    </location>
</feature>
<dbReference type="InterPro" id="IPR057798">
    <property type="entry name" value="PH_YqeB"/>
</dbReference>
<dbReference type="Pfam" id="PF23494">
    <property type="entry name" value="bPH_10"/>
    <property type="match status" value="1"/>
</dbReference>
<sequence>MSDPTVLATSRRSRLATAVLLPLGGALLGWAVLTWHDVWLALDWAPMRGPVALVDRFDTWLGAGDTPVLVGLGVLLGVALVLVARSEEVTVAVGWDRVRVTRDSGERTYRRADVREALVDGKHLVLVADNGTELLRVRTEFGREALADAFRAHGYEWTGS</sequence>
<dbReference type="RefSeq" id="WP_185721690.1">
    <property type="nucleotide sequence ID" value="NZ_BAAAWI010000001.1"/>
</dbReference>
<reference evidence="3 4" key="1">
    <citation type="submission" date="2020-08" db="EMBL/GenBank/DDBJ databases">
        <authorList>
            <person name="Mo P."/>
        </authorList>
    </citation>
    <scope>NUCLEOTIDE SEQUENCE [LARGE SCALE GENOMIC DNA]</scope>
    <source>
        <strain evidence="3 4">CGMCC 4.1532</strain>
    </source>
</reference>
<dbReference type="EMBL" id="CP060131">
    <property type="protein sequence ID" value="QNG54891.1"/>
    <property type="molecule type" value="Genomic_DNA"/>
</dbReference>
<dbReference type="Proteomes" id="UP000515728">
    <property type="component" value="Chromosome"/>
</dbReference>
<gene>
    <name evidence="3" type="ORF">H6H00_14035</name>
</gene>
<keyword evidence="4" id="KW-1185">Reference proteome</keyword>
<name>A0A7G7MQ30_9PSEU</name>
<keyword evidence="1" id="KW-0472">Membrane</keyword>
<feature type="domain" description="YqeB PH" evidence="2">
    <location>
        <begin position="5"/>
        <end position="158"/>
    </location>
</feature>
<accession>A0A7G7MQ30</accession>
<dbReference type="AlphaFoldDB" id="A0A7G7MQ30"/>
<proteinExistence type="predicted"/>
<evidence type="ECO:0000259" key="2">
    <source>
        <dbReference type="Pfam" id="PF23494"/>
    </source>
</evidence>
<evidence type="ECO:0000256" key="1">
    <source>
        <dbReference type="SAM" id="Phobius"/>
    </source>
</evidence>
<dbReference type="KEGG" id="ppel:H6H00_14035"/>
<protein>
    <recommendedName>
        <fullName evidence="2">YqeB PH domain-containing protein</fullName>
    </recommendedName>
</protein>
<evidence type="ECO:0000313" key="3">
    <source>
        <dbReference type="EMBL" id="QNG54891.1"/>
    </source>
</evidence>
<keyword evidence="1" id="KW-1133">Transmembrane helix</keyword>
<evidence type="ECO:0000313" key="4">
    <source>
        <dbReference type="Proteomes" id="UP000515728"/>
    </source>
</evidence>
<feature type="transmembrane region" description="Helical" evidence="1">
    <location>
        <begin position="66"/>
        <end position="84"/>
    </location>
</feature>